<dbReference type="OrthoDB" id="9766627at2"/>
<evidence type="ECO:0000256" key="7">
    <source>
        <dbReference type="ARBA" id="ARBA00023004"/>
    </source>
</evidence>
<keyword evidence="7" id="KW-0408">Iron</keyword>
<keyword evidence="4" id="KW-0479">Metal-binding</keyword>
<dbReference type="AlphaFoldDB" id="A0A7U4TH39"/>
<evidence type="ECO:0000256" key="1">
    <source>
        <dbReference type="ARBA" id="ARBA00001974"/>
    </source>
</evidence>
<evidence type="ECO:0000256" key="8">
    <source>
        <dbReference type="ARBA" id="ARBA00023014"/>
    </source>
</evidence>
<dbReference type="SUPFAM" id="SSF54862">
    <property type="entry name" value="4Fe-4S ferredoxins"/>
    <property type="match status" value="2"/>
</dbReference>
<dbReference type="Pfam" id="PF07992">
    <property type="entry name" value="Pyr_redox_2"/>
    <property type="match status" value="1"/>
</dbReference>
<evidence type="ECO:0000256" key="5">
    <source>
        <dbReference type="ARBA" id="ARBA00022827"/>
    </source>
</evidence>
<dbReference type="PANTHER" id="PTHR43498">
    <property type="entry name" value="FERREDOXIN:COB-COM HETERODISULFIDE REDUCTASE SUBUNIT A"/>
    <property type="match status" value="1"/>
</dbReference>
<dbReference type="InterPro" id="IPR017900">
    <property type="entry name" value="4Fe4S_Fe_S_CS"/>
</dbReference>
<name>A0A7U4TH39_DESA2</name>
<evidence type="ECO:0000256" key="4">
    <source>
        <dbReference type="ARBA" id="ARBA00022723"/>
    </source>
</evidence>
<evidence type="ECO:0000259" key="9">
    <source>
        <dbReference type="PROSITE" id="PS51379"/>
    </source>
</evidence>
<keyword evidence="6 10" id="KW-0560">Oxidoreductase</keyword>
<dbReference type="Gene3D" id="3.50.50.60">
    <property type="entry name" value="FAD/NAD(P)-binding domain"/>
    <property type="match status" value="1"/>
</dbReference>
<dbReference type="InterPro" id="IPR017896">
    <property type="entry name" value="4Fe4S_Fe-S-bd"/>
</dbReference>
<dbReference type="RefSeq" id="WP_066063825.1">
    <property type="nucleotide sequence ID" value="NZ_CP013015.1"/>
</dbReference>
<dbReference type="InterPro" id="IPR023753">
    <property type="entry name" value="FAD/NAD-binding_dom"/>
</dbReference>
<gene>
    <name evidence="10" type="primary">hdrA</name>
    <name evidence="10" type="ORF">HS1_001665</name>
</gene>
<comment type="similarity">
    <text evidence="2">Belongs to the HdrA family.</text>
</comment>
<dbReference type="GO" id="GO:0051912">
    <property type="term" value="F:CoB--CoM heterodisulfide reductase activity"/>
    <property type="evidence" value="ECO:0007669"/>
    <property type="project" value="UniProtKB-EC"/>
</dbReference>
<evidence type="ECO:0000313" key="10">
    <source>
        <dbReference type="EMBL" id="AMM41459.1"/>
    </source>
</evidence>
<evidence type="ECO:0000256" key="2">
    <source>
        <dbReference type="ARBA" id="ARBA00006561"/>
    </source>
</evidence>
<evidence type="ECO:0000256" key="3">
    <source>
        <dbReference type="ARBA" id="ARBA00022485"/>
    </source>
</evidence>
<feature type="domain" description="4Fe-4S ferredoxin-type" evidence="9">
    <location>
        <begin position="955"/>
        <end position="984"/>
    </location>
</feature>
<keyword evidence="8" id="KW-0411">Iron-sulfur</keyword>
<dbReference type="SUPFAM" id="SSF51971">
    <property type="entry name" value="Nucleotide-binding domain"/>
    <property type="match status" value="2"/>
</dbReference>
<dbReference type="InterPro" id="IPR036188">
    <property type="entry name" value="FAD/NAD-bd_sf"/>
</dbReference>
<proteinExistence type="inferred from homology"/>
<dbReference type="PANTHER" id="PTHR43498:SF1">
    <property type="entry name" value="COB--COM HETERODISULFIDE REDUCTASE IRON-SULFUR SUBUNIT A"/>
    <property type="match status" value="1"/>
</dbReference>
<sequence>MDKILVIGAGIGGIHAALELAEAGYYVYLVEKSPFLGGLMAQIFKTYPTCFYCHIYPKLSACINHFNIEVLTQTQVEKVEGEAGNFQVTLIQGPQYVNNKCNACGICASKCPVKVNDPFLRKLQSRKAIYLPYASVFPNRYVIDTKNCLFFTKGECKECERVCPVQAIDFNAPQEVRHLNVGAIILASGARLSDASIYDAYNYLKLPSVITSMEFERLIKNSIATLGDLVRPWDRKKIQRVAWLQCVGSRDVTNNHGYCSSVCCMYALKEAIVTQKRNIQGSIFFMDLRAYGKKGEQYLTKAKEAGVRFIRSRVHAILESPENGNVIVRYASPEGGLKEEEFDLAVLSVGFSPSPKMVALAQKTGIALNHYDFVSVDMLRPVQTSRAGIYTCGVFQEPKDILDTTIQASAAAAEASLVLKTPEKVIEPYPPVFSQEPRLGVFICQCQGSISDIIKIDKILEDLKQLPQVVCAKAHFNLCSLEGRQFIKEKIKEFKLDRMVIAACSPRLYETHFKKIGEEVGLNPYLIEIANIREQCAWVHADWQEAATEKATEIIKMAVAKIALEKPLLRKRPSVFKKGLVIGGGIAGLSAALHLAKRGIEVYLVERTEQLGGIAKKLYFSWQGRNIQSFLKELIEQVEKHPLIKVFKKTEIVETKGKVGAFTTILNTPSGNQEVHHGIIIIATGGKEDRPADYLYGKHSRVLSLLEIEERIAKGDKLLQNSKNVVFIQCVGSRDDNRPYCSRVCCTHSLKNAIQLKEKNPEINIYILYRDIRTFGFREDVYRKARNKGIVFIRYDLDKKPQVEMEEGGSQLKVKVYDPILREELVINADILALALPIIPSSENKKLAQILNIPLDEFGFFQETLKDLSVVDTPVAGIFICGLSQGPKFMEESIAQAMAAANRGVLILSKDEIFLSPIVSQVVDENCDGCGYCIDPCPYNALSLIEYIKNGEIKKTVESNPFLCQGCGICQATCPKKGIYIPNHSLEQFSAMIDMALKLS</sequence>
<feature type="domain" description="4Fe-4S ferredoxin-type" evidence="9">
    <location>
        <begin position="139"/>
        <end position="173"/>
    </location>
</feature>
<dbReference type="Proteomes" id="UP000070560">
    <property type="component" value="Chromosome"/>
</dbReference>
<keyword evidence="11" id="KW-1185">Reference proteome</keyword>
<dbReference type="KEGG" id="daw:HS1_001665"/>
<dbReference type="InterPro" id="IPR039650">
    <property type="entry name" value="HdrA-like"/>
</dbReference>
<dbReference type="EC" id="1.8.98.1" evidence="10"/>
<dbReference type="GO" id="GO:0046872">
    <property type="term" value="F:metal ion binding"/>
    <property type="evidence" value="ECO:0007669"/>
    <property type="project" value="UniProtKB-KW"/>
</dbReference>
<evidence type="ECO:0000313" key="11">
    <source>
        <dbReference type="Proteomes" id="UP000070560"/>
    </source>
</evidence>
<dbReference type="Pfam" id="PF12831">
    <property type="entry name" value="FAD_oxidored"/>
    <property type="match status" value="1"/>
</dbReference>
<dbReference type="PROSITE" id="PS51379">
    <property type="entry name" value="4FE4S_FER_2"/>
    <property type="match status" value="4"/>
</dbReference>
<dbReference type="Pfam" id="PF12838">
    <property type="entry name" value="Fer4_7"/>
    <property type="match status" value="1"/>
</dbReference>
<organism evidence="10 11">
    <name type="scientific">Desulfofervidus auxilii</name>
    <dbReference type="NCBI Taxonomy" id="1621989"/>
    <lineage>
        <taxon>Bacteria</taxon>
        <taxon>Pseudomonadati</taxon>
        <taxon>Thermodesulfobacteriota</taxon>
        <taxon>Candidatus Desulfofervidia</taxon>
        <taxon>Candidatus Desulfofervidales</taxon>
        <taxon>Candidatus Desulfofervidaceae</taxon>
        <taxon>Candidatus Desulfofervidus</taxon>
    </lineage>
</organism>
<dbReference type="Gene3D" id="3.30.70.20">
    <property type="match status" value="2"/>
</dbReference>
<dbReference type="PROSITE" id="PS00198">
    <property type="entry name" value="4FE4S_FER_1"/>
    <property type="match status" value="3"/>
</dbReference>
<keyword evidence="5" id="KW-0274">FAD</keyword>
<keyword evidence="5" id="KW-0285">Flavoprotein</keyword>
<reference evidence="10 11" key="1">
    <citation type="submission" date="2015-10" db="EMBL/GenBank/DDBJ databases">
        <title>Candidatus Desulfofervidus auxilii, a hydrogenotrophic sulfate-reducing bacterium involved in the thermophilic anaerobic oxidation of methane.</title>
        <authorList>
            <person name="Krukenberg V."/>
            <person name="Richter M."/>
            <person name="Wegener G."/>
        </authorList>
    </citation>
    <scope>NUCLEOTIDE SEQUENCE [LARGE SCALE GENOMIC DNA]</scope>
    <source>
        <strain evidence="10 11">HS1</strain>
    </source>
</reference>
<keyword evidence="3" id="KW-0004">4Fe-4S</keyword>
<protein>
    <submittedName>
        <fullName evidence="10">Heterodisulfide reductase, subunit A</fullName>
        <ecNumber evidence="10">1.8.98.1</ecNumber>
    </submittedName>
</protein>
<accession>A0A7U4TH39</accession>
<evidence type="ECO:0000256" key="6">
    <source>
        <dbReference type="ARBA" id="ARBA00023002"/>
    </source>
</evidence>
<dbReference type="EMBL" id="CP013015">
    <property type="protein sequence ID" value="AMM41459.1"/>
    <property type="molecule type" value="Genomic_DNA"/>
</dbReference>
<feature type="domain" description="4Fe-4S ferredoxin-type" evidence="9">
    <location>
        <begin position="919"/>
        <end position="947"/>
    </location>
</feature>
<comment type="cofactor">
    <cofactor evidence="1">
        <name>FAD</name>
        <dbReference type="ChEBI" id="CHEBI:57692"/>
    </cofactor>
</comment>
<dbReference type="GO" id="GO:0051539">
    <property type="term" value="F:4 iron, 4 sulfur cluster binding"/>
    <property type="evidence" value="ECO:0007669"/>
    <property type="project" value="UniProtKB-KW"/>
</dbReference>
<feature type="domain" description="4Fe-4S ferredoxin-type" evidence="9">
    <location>
        <begin position="92"/>
        <end position="121"/>
    </location>
</feature>
<dbReference type="Gene3D" id="3.40.50.720">
    <property type="entry name" value="NAD(P)-binding Rossmann-like Domain"/>
    <property type="match status" value="1"/>
</dbReference>
<dbReference type="PRINTS" id="PR00469">
    <property type="entry name" value="PNDRDTASEII"/>
</dbReference>